<accession>A0AA43RJB4</accession>
<proteinExistence type="predicted"/>
<protein>
    <submittedName>
        <fullName evidence="1">Uncharacterized protein</fullName>
    </submittedName>
</protein>
<dbReference type="Proteomes" id="UP001168575">
    <property type="component" value="Unassembled WGS sequence"/>
</dbReference>
<organism evidence="1 2">
    <name type="scientific">Phoenicibacter congonensis</name>
    <dbReference type="NCBI Taxonomy" id="1944646"/>
    <lineage>
        <taxon>Bacteria</taxon>
        <taxon>Bacillati</taxon>
        <taxon>Actinomycetota</taxon>
        <taxon>Coriobacteriia</taxon>
        <taxon>Eggerthellales</taxon>
        <taxon>Eggerthellaceae</taxon>
        <taxon>Phoenicibacter</taxon>
    </lineage>
</organism>
<name>A0AA43RJB4_9ACTN</name>
<reference evidence="1" key="1">
    <citation type="submission" date="2023-07" db="EMBL/GenBank/DDBJ databases">
        <title>Between Cages and Wild: Unraveling the Impact of Captivity on Animal Microbiomes and Antimicrobial Resistance.</title>
        <authorList>
            <person name="Schmartz G.P."/>
            <person name="Rehner J."/>
            <person name="Schuff M.J."/>
            <person name="Becker S.L."/>
            <person name="Kravczyk M."/>
            <person name="Gurevich A."/>
            <person name="Francke R."/>
            <person name="Mueller R."/>
            <person name="Keller V."/>
            <person name="Keller A."/>
        </authorList>
    </citation>
    <scope>NUCLEOTIDE SEQUENCE</scope>
    <source>
        <strain evidence="1">S12M_St_49</strain>
    </source>
</reference>
<keyword evidence="2" id="KW-1185">Reference proteome</keyword>
<dbReference type="EMBL" id="JAUMVS010000335">
    <property type="protein sequence ID" value="MDO4842842.1"/>
    <property type="molecule type" value="Genomic_DNA"/>
</dbReference>
<comment type="caution">
    <text evidence="1">The sequence shown here is derived from an EMBL/GenBank/DDBJ whole genome shotgun (WGS) entry which is preliminary data.</text>
</comment>
<evidence type="ECO:0000313" key="1">
    <source>
        <dbReference type="EMBL" id="MDO4842842.1"/>
    </source>
</evidence>
<evidence type="ECO:0000313" key="2">
    <source>
        <dbReference type="Proteomes" id="UP001168575"/>
    </source>
</evidence>
<dbReference type="AlphaFoldDB" id="A0AA43RJB4"/>
<sequence>MKAKRYFYSAFVQSDCQRIITGAFTSKKRGLDLLDELNAALMNELKAETVNILSMWTLD</sequence>
<gene>
    <name evidence="1" type="ORF">Q3982_09225</name>
</gene>